<dbReference type="AlphaFoldDB" id="A0A7H8TKR1"/>
<feature type="region of interest" description="Disordered" evidence="1">
    <location>
        <begin position="311"/>
        <end position="357"/>
    </location>
</feature>
<name>A0A7H8TKR1_STRCX</name>
<reference evidence="2 3" key="1">
    <citation type="submission" date="2020-06" db="EMBL/GenBank/DDBJ databases">
        <title>Genome mining for natural products.</title>
        <authorList>
            <person name="Zhang B."/>
            <person name="Shi J."/>
            <person name="Ge H."/>
        </authorList>
    </citation>
    <scope>NUCLEOTIDE SEQUENCE [LARGE SCALE GENOMIC DNA]</scope>
    <source>
        <strain evidence="2 3">NA02069</strain>
    </source>
</reference>
<protein>
    <submittedName>
        <fullName evidence="2">Uncharacterized protein</fullName>
    </submittedName>
</protein>
<evidence type="ECO:0000256" key="1">
    <source>
        <dbReference type="SAM" id="MobiDB-lite"/>
    </source>
</evidence>
<sequence>MTHSLTKTRPAHEQNTGQLIRAALDRYDVTHRVGSGPVERGWLVTTGHTGAPVYITAHHPKRVLSYDVPTDGLTSMHAVITEGSRTRLVYAPDPEDRRPNAAVQAERCAKAVAVHLGLIPFCGSCEDTGSVTIHHHGRDGNIGSQACEWEPCIERRDAAARQANKHTSSFVADDGKTEYGVQICASCHVGGFTPVPDEYVGGHPVYACTVDECGYTVAHADLVHGLTGGQSLTVVDGRLYVAEPYTGPAGSARSCGAARNAIGRAVRRRTCAAVPPSSWTTGWRPATLRCAPGSGGAGRCAARRARSARRANDGVSGVASGAFSKGIGGRSMGHSRRVRCAPPSDGPSGCASRTGAR</sequence>
<gene>
    <name evidence="2" type="ORF">HUT05_44670</name>
</gene>
<proteinExistence type="predicted"/>
<organism evidence="2 3">
    <name type="scientific">Streptomyces chartreusis</name>
    <dbReference type="NCBI Taxonomy" id="1969"/>
    <lineage>
        <taxon>Bacteria</taxon>
        <taxon>Bacillati</taxon>
        <taxon>Actinomycetota</taxon>
        <taxon>Actinomycetes</taxon>
        <taxon>Kitasatosporales</taxon>
        <taxon>Streptomycetaceae</taxon>
        <taxon>Streptomyces</taxon>
    </lineage>
</organism>
<dbReference type="EMBL" id="CP056041">
    <property type="protein sequence ID" value="QKZ23837.1"/>
    <property type="molecule type" value="Genomic_DNA"/>
</dbReference>
<evidence type="ECO:0000313" key="2">
    <source>
        <dbReference type="EMBL" id="QKZ23837.1"/>
    </source>
</evidence>
<accession>A0A7H8TKR1</accession>
<dbReference type="Proteomes" id="UP000509418">
    <property type="component" value="Chromosome"/>
</dbReference>
<keyword evidence="3" id="KW-1185">Reference proteome</keyword>
<evidence type="ECO:0000313" key="3">
    <source>
        <dbReference type="Proteomes" id="UP000509418"/>
    </source>
</evidence>